<evidence type="ECO:0000259" key="3">
    <source>
        <dbReference type="Pfam" id="PF04664"/>
    </source>
</evidence>
<evidence type="ECO:0000256" key="2">
    <source>
        <dbReference type="SAM" id="MobiDB-lite"/>
    </source>
</evidence>
<comment type="similarity">
    <text evidence="1">Belongs to the opioid growth factor receptor family.</text>
</comment>
<dbReference type="Proteomes" id="UP000235672">
    <property type="component" value="Unassembled WGS sequence"/>
</dbReference>
<proteinExistence type="inferred from homology"/>
<dbReference type="EMBL" id="KZ613468">
    <property type="protein sequence ID" value="PMD26171.1"/>
    <property type="molecule type" value="Genomic_DNA"/>
</dbReference>
<feature type="domain" description="Opioid growth factor receptor (OGFr) conserved" evidence="3">
    <location>
        <begin position="38"/>
        <end position="149"/>
    </location>
</feature>
<name>A0A2J6QIT6_9HELO</name>
<dbReference type="GO" id="GO:0016020">
    <property type="term" value="C:membrane"/>
    <property type="evidence" value="ECO:0007669"/>
    <property type="project" value="InterPro"/>
</dbReference>
<accession>A0A2J6QIT6</accession>
<dbReference type="STRING" id="1745343.A0A2J6QIT6"/>
<sequence>MSFFRRRPPGSSSSTLVSFYEGTGRDHGGRRLTDILQWDADRLESSHDYIQTLFPLPEESGVNWNAPIIDRQVFDAFRSRNELQEKLRGSFQKILWFYGFKLERIDGEIKVTKGDNYSSHSENWDARFDHNHLRISRIIRSLRVLGLEDEAKAFHNALNECQTRVSPRSREYWRRAAERALNLRPDLEIHDEDDTTIGPMFLREFEAERRARLAVVAKGSDTQPQPSSEAADGLQAEEEKENQVPVEIESSEEPGKSESEQVNGNEVAGDEKNESGEKDSPADIPDHSSLEEAQVEHSTDGKKEEVPTS</sequence>
<evidence type="ECO:0000256" key="1">
    <source>
        <dbReference type="ARBA" id="ARBA00010365"/>
    </source>
</evidence>
<dbReference type="InterPro" id="IPR039574">
    <property type="entry name" value="OGFr"/>
</dbReference>
<reference evidence="4 5" key="1">
    <citation type="submission" date="2016-05" db="EMBL/GenBank/DDBJ databases">
        <title>A degradative enzymes factory behind the ericoid mycorrhizal symbiosis.</title>
        <authorList>
            <consortium name="DOE Joint Genome Institute"/>
            <person name="Martino E."/>
            <person name="Morin E."/>
            <person name="Grelet G."/>
            <person name="Kuo A."/>
            <person name="Kohler A."/>
            <person name="Daghino S."/>
            <person name="Barry K."/>
            <person name="Choi C."/>
            <person name="Cichocki N."/>
            <person name="Clum A."/>
            <person name="Copeland A."/>
            <person name="Hainaut M."/>
            <person name="Haridas S."/>
            <person name="Labutti K."/>
            <person name="Lindquist E."/>
            <person name="Lipzen A."/>
            <person name="Khouja H.-R."/>
            <person name="Murat C."/>
            <person name="Ohm R."/>
            <person name="Olson A."/>
            <person name="Spatafora J."/>
            <person name="Veneault-Fourrey C."/>
            <person name="Henrissat B."/>
            <person name="Grigoriev I."/>
            <person name="Martin F."/>
            <person name="Perotto S."/>
        </authorList>
    </citation>
    <scope>NUCLEOTIDE SEQUENCE [LARGE SCALE GENOMIC DNA]</scope>
    <source>
        <strain evidence="4 5">UAMH 7357</strain>
    </source>
</reference>
<protein>
    <recommendedName>
        <fullName evidence="3">Opioid growth factor receptor (OGFr) conserved domain-containing protein</fullName>
    </recommendedName>
</protein>
<evidence type="ECO:0000313" key="4">
    <source>
        <dbReference type="EMBL" id="PMD26171.1"/>
    </source>
</evidence>
<keyword evidence="5" id="KW-1185">Reference proteome</keyword>
<feature type="compositionally biased region" description="Basic and acidic residues" evidence="2">
    <location>
        <begin position="269"/>
        <end position="309"/>
    </location>
</feature>
<dbReference type="InterPro" id="IPR006757">
    <property type="entry name" value="OGF_rcpt"/>
</dbReference>
<gene>
    <name evidence="4" type="ORF">NA56DRAFT_654814</name>
</gene>
<organism evidence="4 5">
    <name type="scientific">Hyaloscypha hepaticicola</name>
    <dbReference type="NCBI Taxonomy" id="2082293"/>
    <lineage>
        <taxon>Eukaryota</taxon>
        <taxon>Fungi</taxon>
        <taxon>Dikarya</taxon>
        <taxon>Ascomycota</taxon>
        <taxon>Pezizomycotina</taxon>
        <taxon>Leotiomycetes</taxon>
        <taxon>Helotiales</taxon>
        <taxon>Hyaloscyphaceae</taxon>
        <taxon>Hyaloscypha</taxon>
    </lineage>
</organism>
<dbReference type="OrthoDB" id="9030204at2759"/>
<dbReference type="GO" id="GO:0140625">
    <property type="term" value="F:opioid growth factor receptor activity"/>
    <property type="evidence" value="ECO:0007669"/>
    <property type="project" value="InterPro"/>
</dbReference>
<evidence type="ECO:0000313" key="5">
    <source>
        <dbReference type="Proteomes" id="UP000235672"/>
    </source>
</evidence>
<feature type="region of interest" description="Disordered" evidence="2">
    <location>
        <begin position="216"/>
        <end position="309"/>
    </location>
</feature>
<dbReference type="Pfam" id="PF04664">
    <property type="entry name" value="OGFr_N"/>
    <property type="match status" value="1"/>
</dbReference>
<dbReference type="AlphaFoldDB" id="A0A2J6QIT6"/>
<dbReference type="PANTHER" id="PTHR14015:SF2">
    <property type="entry name" value="OPIOID GROWTH FACTOR RECEPTOR (OGFR) CONSERVED DOMAIN-CONTAINING PROTEIN"/>
    <property type="match status" value="1"/>
</dbReference>
<dbReference type="PANTHER" id="PTHR14015">
    <property type="entry name" value="OPIOID GROWTH FACTOR RECEPTOR OGFR ZETA-TYPE OPIOID RECEPTOR"/>
    <property type="match status" value="1"/>
</dbReference>